<gene>
    <name evidence="2" type="ORF">Din_026147</name>
</gene>
<name>A0A5B7ALL9_DAVIN</name>
<dbReference type="PANTHER" id="PTHR36713:SF1">
    <property type="entry name" value="OS09G0344700 PROTEIN"/>
    <property type="match status" value="1"/>
</dbReference>
<evidence type="ECO:0000313" key="2">
    <source>
        <dbReference type="EMBL" id="MPA56706.1"/>
    </source>
</evidence>
<protein>
    <submittedName>
        <fullName evidence="2">Uncharacterized protein</fullName>
    </submittedName>
</protein>
<accession>A0A5B7ALL9</accession>
<dbReference type="AlphaFoldDB" id="A0A5B7ALL9"/>
<sequence>MDATREAEGLLDKIRPPRLEDAGLEDCALPPESIKEAFLKAATAVGSRAASIFSASGDETDTSDGNCVNDPWPTTKKSSDTLVGIKPGAEPPRPCAAEKGGDMPEVLGDEVAANFADAEERADKVVGQDVPKGGEEACVDGLQGLKIGEKGKEKNLNDDDEEKEGERPILAEACI</sequence>
<organism evidence="2">
    <name type="scientific">Davidia involucrata</name>
    <name type="common">Dove tree</name>
    <dbReference type="NCBI Taxonomy" id="16924"/>
    <lineage>
        <taxon>Eukaryota</taxon>
        <taxon>Viridiplantae</taxon>
        <taxon>Streptophyta</taxon>
        <taxon>Embryophyta</taxon>
        <taxon>Tracheophyta</taxon>
        <taxon>Spermatophyta</taxon>
        <taxon>Magnoliopsida</taxon>
        <taxon>eudicotyledons</taxon>
        <taxon>Gunneridae</taxon>
        <taxon>Pentapetalae</taxon>
        <taxon>asterids</taxon>
        <taxon>Cornales</taxon>
        <taxon>Nyssaceae</taxon>
        <taxon>Davidia</taxon>
    </lineage>
</organism>
<dbReference type="EMBL" id="GHES01026147">
    <property type="protein sequence ID" value="MPA56706.1"/>
    <property type="molecule type" value="Transcribed_RNA"/>
</dbReference>
<dbReference type="PANTHER" id="PTHR36713">
    <property type="entry name" value="OS09G0344700 PROTEIN"/>
    <property type="match status" value="1"/>
</dbReference>
<feature type="region of interest" description="Disordered" evidence="1">
    <location>
        <begin position="55"/>
        <end position="103"/>
    </location>
</feature>
<proteinExistence type="predicted"/>
<reference evidence="2" key="1">
    <citation type="submission" date="2019-08" db="EMBL/GenBank/DDBJ databases">
        <title>Reference gene set and small RNA set construction with multiple tissues from Davidia involucrata Baill.</title>
        <authorList>
            <person name="Yang H."/>
            <person name="Zhou C."/>
            <person name="Li G."/>
            <person name="Wang J."/>
            <person name="Gao P."/>
            <person name="Wang M."/>
            <person name="Wang R."/>
            <person name="Zhao Y."/>
        </authorList>
    </citation>
    <scope>NUCLEOTIDE SEQUENCE</scope>
    <source>
        <tissue evidence="2">Mixed with DoveR01_LX</tissue>
    </source>
</reference>
<feature type="region of interest" description="Disordered" evidence="1">
    <location>
        <begin position="149"/>
        <end position="175"/>
    </location>
</feature>
<evidence type="ECO:0000256" key="1">
    <source>
        <dbReference type="SAM" id="MobiDB-lite"/>
    </source>
</evidence>